<keyword evidence="4" id="KW-0411">Iron-sulfur</keyword>
<evidence type="ECO:0000256" key="3">
    <source>
        <dbReference type="ARBA" id="ARBA00023004"/>
    </source>
</evidence>
<evidence type="ECO:0000256" key="6">
    <source>
        <dbReference type="ARBA" id="ARBA00034078"/>
    </source>
</evidence>
<dbReference type="EMBL" id="CP136920">
    <property type="protein sequence ID" value="WOO41682.1"/>
    <property type="molecule type" value="Genomic_DNA"/>
</dbReference>
<gene>
    <name evidence="10" type="ORF">RZN69_01180</name>
</gene>
<dbReference type="InterPro" id="IPR005805">
    <property type="entry name" value="Rieske_Fe-S_prot_C"/>
</dbReference>
<dbReference type="PANTHER" id="PTHR10134">
    <property type="entry name" value="CYTOCHROME B-C1 COMPLEX SUBUNIT RIESKE, MITOCHONDRIAL"/>
    <property type="match status" value="1"/>
</dbReference>
<keyword evidence="1" id="KW-0001">2Fe-2S</keyword>
<dbReference type="GO" id="GO:0051537">
    <property type="term" value="F:2 iron, 2 sulfur cluster binding"/>
    <property type="evidence" value="ECO:0007669"/>
    <property type="project" value="UniProtKB-KW"/>
</dbReference>
<protein>
    <submittedName>
        <fullName evidence="10">Rieske 2Fe-2S domain-containing protein</fullName>
    </submittedName>
</protein>
<evidence type="ECO:0000259" key="9">
    <source>
        <dbReference type="PROSITE" id="PS51296"/>
    </source>
</evidence>
<evidence type="ECO:0000256" key="8">
    <source>
        <dbReference type="SAM" id="Phobius"/>
    </source>
</evidence>
<keyword evidence="2" id="KW-0479">Metal-binding</keyword>
<dbReference type="PRINTS" id="PR00162">
    <property type="entry name" value="RIESKE"/>
</dbReference>
<dbReference type="AlphaFoldDB" id="A0AAQ3LAH6"/>
<dbReference type="KEGG" id="puo:RZN69_01180"/>
<keyword evidence="8" id="KW-0472">Membrane</keyword>
<feature type="transmembrane region" description="Helical" evidence="8">
    <location>
        <begin position="48"/>
        <end position="73"/>
    </location>
</feature>
<keyword evidence="5" id="KW-1015">Disulfide bond</keyword>
<keyword evidence="3" id="KW-0408">Iron</keyword>
<evidence type="ECO:0000256" key="1">
    <source>
        <dbReference type="ARBA" id="ARBA00022714"/>
    </source>
</evidence>
<evidence type="ECO:0000313" key="11">
    <source>
        <dbReference type="Proteomes" id="UP001304300"/>
    </source>
</evidence>
<dbReference type="GO" id="GO:0016020">
    <property type="term" value="C:membrane"/>
    <property type="evidence" value="ECO:0007669"/>
    <property type="project" value="InterPro"/>
</dbReference>
<dbReference type="RefSeq" id="WP_317834166.1">
    <property type="nucleotide sequence ID" value="NZ_CP136920.1"/>
</dbReference>
<comment type="cofactor">
    <cofactor evidence="6">
        <name>[2Fe-2S] cluster</name>
        <dbReference type="ChEBI" id="CHEBI:190135"/>
    </cofactor>
</comment>
<evidence type="ECO:0000256" key="7">
    <source>
        <dbReference type="SAM" id="MobiDB-lite"/>
    </source>
</evidence>
<evidence type="ECO:0000256" key="5">
    <source>
        <dbReference type="ARBA" id="ARBA00023157"/>
    </source>
</evidence>
<feature type="compositionally biased region" description="Basic and acidic residues" evidence="7">
    <location>
        <begin position="1"/>
        <end position="15"/>
    </location>
</feature>
<keyword evidence="11" id="KW-1185">Reference proteome</keyword>
<dbReference type="InterPro" id="IPR014349">
    <property type="entry name" value="Rieske_Fe-S_prot"/>
</dbReference>
<dbReference type="GO" id="GO:0046872">
    <property type="term" value="F:metal ion binding"/>
    <property type="evidence" value="ECO:0007669"/>
    <property type="project" value="UniProtKB-KW"/>
</dbReference>
<dbReference type="CDD" id="cd03467">
    <property type="entry name" value="Rieske"/>
    <property type="match status" value="1"/>
</dbReference>
<proteinExistence type="predicted"/>
<accession>A0AAQ3LAH6</accession>
<dbReference type="PROSITE" id="PS51296">
    <property type="entry name" value="RIESKE"/>
    <property type="match status" value="1"/>
</dbReference>
<evidence type="ECO:0000256" key="2">
    <source>
        <dbReference type="ARBA" id="ARBA00022723"/>
    </source>
</evidence>
<dbReference type="Proteomes" id="UP001304300">
    <property type="component" value="Chromosome"/>
</dbReference>
<name>A0AAQ3LAH6_9BACT</name>
<sequence>MSDECPHKPSEEKTPSADNGAPPGSHPCCCGGGGGAKKKPMSPERRNFMLKFGMGLNVAAGAMIGIPIIGYLFSAFKKESPQVWISLGAVDQFEVGKIKMATYVNPGAKPWDGKSSDIPCWVRRKSKTEFQIFAINCTHLGCPVRWFEESKLFLCPCHGGAYYENGDHAAGPPPRGLYEYENRIVKNELQVKGGQIPTLSQPV</sequence>
<organism evidence="10 11">
    <name type="scientific">Rubellicoccus peritrichatus</name>
    <dbReference type="NCBI Taxonomy" id="3080537"/>
    <lineage>
        <taxon>Bacteria</taxon>
        <taxon>Pseudomonadati</taxon>
        <taxon>Verrucomicrobiota</taxon>
        <taxon>Opitutia</taxon>
        <taxon>Puniceicoccales</taxon>
        <taxon>Cerasicoccaceae</taxon>
        <taxon>Rubellicoccus</taxon>
    </lineage>
</organism>
<dbReference type="SUPFAM" id="SSF50022">
    <property type="entry name" value="ISP domain"/>
    <property type="match status" value="1"/>
</dbReference>
<evidence type="ECO:0000313" key="10">
    <source>
        <dbReference type="EMBL" id="WOO41682.1"/>
    </source>
</evidence>
<dbReference type="InterPro" id="IPR036922">
    <property type="entry name" value="Rieske_2Fe-2S_sf"/>
</dbReference>
<keyword evidence="8" id="KW-1133">Transmembrane helix</keyword>
<dbReference type="Pfam" id="PF00355">
    <property type="entry name" value="Rieske"/>
    <property type="match status" value="1"/>
</dbReference>
<feature type="region of interest" description="Disordered" evidence="7">
    <location>
        <begin position="1"/>
        <end position="25"/>
    </location>
</feature>
<keyword evidence="8" id="KW-0812">Transmembrane</keyword>
<dbReference type="InterPro" id="IPR017941">
    <property type="entry name" value="Rieske_2Fe-2S"/>
</dbReference>
<reference evidence="10 11" key="1">
    <citation type="submission" date="2023-10" db="EMBL/GenBank/DDBJ databases">
        <title>Rubellicoccus peritrichatus gen. nov., sp. nov., isolated from an algae of coral reef tank.</title>
        <authorList>
            <person name="Luo J."/>
        </authorList>
    </citation>
    <scope>NUCLEOTIDE SEQUENCE [LARGE SCALE GENOMIC DNA]</scope>
    <source>
        <strain evidence="10 11">CR14</strain>
    </source>
</reference>
<evidence type="ECO:0000256" key="4">
    <source>
        <dbReference type="ARBA" id="ARBA00023014"/>
    </source>
</evidence>
<dbReference type="Gene3D" id="2.102.10.10">
    <property type="entry name" value="Rieske [2Fe-2S] iron-sulphur domain"/>
    <property type="match status" value="1"/>
</dbReference>
<feature type="domain" description="Rieske" evidence="9">
    <location>
        <begin position="96"/>
        <end position="191"/>
    </location>
</feature>